<keyword evidence="7" id="KW-0378">Hydrolase</keyword>
<feature type="domain" description="Glucagon / GIP / secretin / VIP family" evidence="10">
    <location>
        <begin position="725"/>
        <end position="747"/>
    </location>
</feature>
<organism evidence="11 12">
    <name type="scientific">Crenichthys baileyi</name>
    <name type="common">White River springfish</name>
    <dbReference type="NCBI Taxonomy" id="28760"/>
    <lineage>
        <taxon>Eukaryota</taxon>
        <taxon>Metazoa</taxon>
        <taxon>Chordata</taxon>
        <taxon>Craniata</taxon>
        <taxon>Vertebrata</taxon>
        <taxon>Euteleostomi</taxon>
        <taxon>Actinopterygii</taxon>
        <taxon>Neopterygii</taxon>
        <taxon>Teleostei</taxon>
        <taxon>Neoteleostei</taxon>
        <taxon>Acanthomorphata</taxon>
        <taxon>Ovalentaria</taxon>
        <taxon>Atherinomorphae</taxon>
        <taxon>Cyprinodontiformes</taxon>
        <taxon>Goodeidae</taxon>
        <taxon>Crenichthys</taxon>
    </lineage>
</organism>
<evidence type="ECO:0000259" key="10">
    <source>
        <dbReference type="PROSITE" id="PS00260"/>
    </source>
</evidence>
<dbReference type="SUPFAM" id="SSF53474">
    <property type="entry name" value="alpha/beta-Hydrolases"/>
    <property type="match status" value="1"/>
</dbReference>
<dbReference type="GO" id="GO:0005179">
    <property type="term" value="F:hormone activity"/>
    <property type="evidence" value="ECO:0007669"/>
    <property type="project" value="InterPro"/>
</dbReference>
<comment type="subcellular location">
    <subcellularLocation>
        <location evidence="1">Cell projection</location>
        <location evidence="1">Invadopodium membrane</location>
        <topology evidence="1">Single-pass type II membrane protein</topology>
    </subcellularLocation>
    <subcellularLocation>
        <location evidence="2">Cell projection</location>
        <location evidence="2">Lamellipodium membrane</location>
        <topology evidence="2">Single-pass type II membrane protein</topology>
    </subcellularLocation>
    <subcellularLocation>
        <location evidence="3">Secreted</location>
    </subcellularLocation>
</comment>
<evidence type="ECO:0000256" key="7">
    <source>
        <dbReference type="ARBA" id="ARBA00022801"/>
    </source>
</evidence>
<keyword evidence="9" id="KW-0812">Transmembrane</keyword>
<evidence type="ECO:0000313" key="12">
    <source>
        <dbReference type="Proteomes" id="UP001311232"/>
    </source>
</evidence>
<keyword evidence="8" id="KW-0325">Glycoprotein</keyword>
<dbReference type="Gene3D" id="3.40.50.1820">
    <property type="entry name" value="alpha/beta hydrolase"/>
    <property type="match status" value="1"/>
</dbReference>
<evidence type="ECO:0000256" key="6">
    <source>
        <dbReference type="ARBA" id="ARBA00022670"/>
    </source>
</evidence>
<dbReference type="InterPro" id="IPR000532">
    <property type="entry name" value="Glucagon_GIP_secretin_VIP"/>
</dbReference>
<dbReference type="InterPro" id="IPR002471">
    <property type="entry name" value="Pept_S9_AS"/>
</dbReference>
<dbReference type="Gene3D" id="2.140.10.30">
    <property type="entry name" value="Dipeptidylpeptidase IV, N-terminal domain"/>
    <property type="match status" value="1"/>
</dbReference>
<keyword evidence="6" id="KW-0645">Protease</keyword>
<keyword evidence="5" id="KW-0964">Secreted</keyword>
<dbReference type="GO" id="GO:0004252">
    <property type="term" value="F:serine-type endopeptidase activity"/>
    <property type="evidence" value="ECO:0007669"/>
    <property type="project" value="InterPro"/>
</dbReference>
<dbReference type="InterPro" id="IPR029058">
    <property type="entry name" value="AB_hydrolase_fold"/>
</dbReference>
<dbReference type="InterPro" id="IPR050278">
    <property type="entry name" value="Serine_Prot_S9B/DPPIV"/>
</dbReference>
<name>A0AAV9R1I0_9TELE</name>
<keyword evidence="9" id="KW-0472">Membrane</keyword>
<dbReference type="PROSITE" id="PS00260">
    <property type="entry name" value="GLUCAGON"/>
    <property type="match status" value="2"/>
</dbReference>
<reference evidence="11 12" key="1">
    <citation type="submission" date="2021-06" db="EMBL/GenBank/DDBJ databases">
        <authorList>
            <person name="Palmer J.M."/>
        </authorList>
    </citation>
    <scope>NUCLEOTIDE SEQUENCE [LARGE SCALE GENOMIC DNA]</scope>
    <source>
        <strain evidence="11 12">MEX-2019</strain>
        <tissue evidence="11">Muscle</tissue>
    </source>
</reference>
<dbReference type="Proteomes" id="UP001311232">
    <property type="component" value="Unassembled WGS sequence"/>
</dbReference>
<comment type="caution">
    <text evidence="11">The sequence shown here is derived from an EMBL/GenBank/DDBJ whole genome shotgun (WGS) entry which is preliminary data.</text>
</comment>
<dbReference type="GO" id="GO:0031258">
    <property type="term" value="C:lamellipodium membrane"/>
    <property type="evidence" value="ECO:0007669"/>
    <property type="project" value="UniProtKB-SubCell"/>
</dbReference>
<keyword evidence="12" id="KW-1185">Reference proteome</keyword>
<evidence type="ECO:0000256" key="9">
    <source>
        <dbReference type="SAM" id="Phobius"/>
    </source>
</evidence>
<dbReference type="PROSITE" id="PS00708">
    <property type="entry name" value="PRO_ENDOPEP_SER"/>
    <property type="match status" value="1"/>
</dbReference>
<keyword evidence="9" id="KW-1133">Transmembrane helix</keyword>
<comment type="similarity">
    <text evidence="4">Belongs to the glucagon family.</text>
</comment>
<gene>
    <name evidence="11" type="ORF">CRENBAI_010353</name>
</gene>
<protein>
    <recommendedName>
        <fullName evidence="10">Glucagon / GIP / secretin / VIP family domain-containing protein</fullName>
    </recommendedName>
</protein>
<dbReference type="InterPro" id="IPR002469">
    <property type="entry name" value="Peptidase_S9B_N"/>
</dbReference>
<dbReference type="Pfam" id="PF00930">
    <property type="entry name" value="DPPIV_N"/>
    <property type="match status" value="1"/>
</dbReference>
<dbReference type="PANTHER" id="PTHR11731:SF205">
    <property type="entry name" value="DIPEPTIDYL PEPTIDASE 4"/>
    <property type="match status" value="1"/>
</dbReference>
<evidence type="ECO:0000256" key="2">
    <source>
        <dbReference type="ARBA" id="ARBA00004485"/>
    </source>
</evidence>
<accession>A0AAV9R1I0</accession>
<evidence type="ECO:0000256" key="4">
    <source>
        <dbReference type="ARBA" id="ARBA00008369"/>
    </source>
</evidence>
<dbReference type="FunFam" id="3.40.50.1820:FF:000003">
    <property type="entry name" value="Dipeptidyl peptidase 4"/>
    <property type="match status" value="1"/>
</dbReference>
<dbReference type="Gene3D" id="6.10.250.590">
    <property type="match status" value="2"/>
</dbReference>
<dbReference type="SMART" id="SM00070">
    <property type="entry name" value="GLUCA"/>
    <property type="match status" value="2"/>
</dbReference>
<dbReference type="AlphaFoldDB" id="A0AAV9R1I0"/>
<feature type="transmembrane region" description="Helical" evidence="9">
    <location>
        <begin position="7"/>
        <end position="29"/>
    </location>
</feature>
<feature type="domain" description="Glucagon / GIP / secretin / VIP family" evidence="10">
    <location>
        <begin position="762"/>
        <end position="784"/>
    </location>
</feature>
<evidence type="ECO:0000256" key="5">
    <source>
        <dbReference type="ARBA" id="ARBA00022525"/>
    </source>
</evidence>
<evidence type="ECO:0000313" key="11">
    <source>
        <dbReference type="EMBL" id="KAK5602490.1"/>
    </source>
</evidence>
<dbReference type="InterPro" id="IPR001375">
    <property type="entry name" value="Peptidase_S9_cat"/>
</dbReference>
<dbReference type="PANTHER" id="PTHR11731">
    <property type="entry name" value="PROTEASE FAMILY S9B,C DIPEPTIDYL-PEPTIDASE IV-RELATED"/>
    <property type="match status" value="1"/>
</dbReference>
<dbReference type="GO" id="GO:0006508">
    <property type="term" value="P:proteolysis"/>
    <property type="evidence" value="ECO:0007669"/>
    <property type="project" value="UniProtKB-KW"/>
</dbReference>
<proteinExistence type="inferred from homology"/>
<dbReference type="GO" id="GO:0005576">
    <property type="term" value="C:extracellular region"/>
    <property type="evidence" value="ECO:0007669"/>
    <property type="project" value="UniProtKB-SubCell"/>
</dbReference>
<sequence length="795" mass="90554">MVSIAKVLLAVLGVAVVVVLIAVPTVIFLKEEEGSNMRTFTLFDVFNYTLKPASYNMKWISVPPCDLISEKWKKVPTECRMMDFKLLCLVTVSSWMDNNGCFSKAYVWDNNVYLKTNPDSPREQITSNGEPNKILNGIPDWVYEEEMFSSNRAVWWSPGGKYLAYAEFNDTLVHNIEYSWFGEDQYPSTISIPYPKAGTANPVVKLFVVDTDNTTIVTEVVVPASFSKLEHYLASVTWVTDNRIAVQWLKRQQNHLILQIYDISGSSRNPIEHLELTSTGWIGRFSPSEPVFTPEGNSYYLIISDNTKYKHIHHVVGGMATPITSGNWEVTDILKVTQDSVYYISNEKDNKPGGRNVYQWTNQGSRCLTCSLLSDCEYNSAYFSHNASYYGFSCSGPRIPQYYLMETRSNKQIKHLEDNKVFEGEISQIQIPTMRRGTIKLHSYNLWYQMHLPPDFDESKKYPLLIDVYAGPCSQKVDLRYRVNWSTYLASTQKIIVASFDGRGSGYQGDQLMHEIYRRLGTYEVEDQITAAKEFIKMGFIDRDRVAIWGWSYGGYVSSMVLGSGSGVFKCGMAVAPVSKWEYYDTIYTERYMLQPSENQGAYDNSTVMARAKNFKSVQYLLVHGTADDNVHFQQAAEISEALVNEQVDFEAMWYTDKDHGLGASANMHLITMKRIHCLAGILLVLGFVQVSWQVPLLGIEDSSSFEVDNTLASEPRELSNMKRHSEGTFSNDYSKYLEDRKAQDFVRWLMSNKRSGADKRHADGTFTSDVSSYLKEQAIKDFVANLKSGQIQRE</sequence>
<dbReference type="GO" id="GO:0008239">
    <property type="term" value="F:dipeptidyl-peptidase activity"/>
    <property type="evidence" value="ECO:0007669"/>
    <property type="project" value="TreeGrafter"/>
</dbReference>
<dbReference type="Pfam" id="PF00123">
    <property type="entry name" value="Hormone_2"/>
    <property type="match status" value="1"/>
</dbReference>
<dbReference type="Pfam" id="PF00326">
    <property type="entry name" value="Peptidase_S9"/>
    <property type="match status" value="1"/>
</dbReference>
<evidence type="ECO:0000256" key="8">
    <source>
        <dbReference type="ARBA" id="ARBA00023180"/>
    </source>
</evidence>
<dbReference type="SUPFAM" id="SSF82171">
    <property type="entry name" value="DPP6 N-terminal domain-like"/>
    <property type="match status" value="1"/>
</dbReference>
<dbReference type="EMBL" id="JAHHUM010002613">
    <property type="protein sequence ID" value="KAK5602490.1"/>
    <property type="molecule type" value="Genomic_DNA"/>
</dbReference>
<evidence type="ECO:0000256" key="3">
    <source>
        <dbReference type="ARBA" id="ARBA00004613"/>
    </source>
</evidence>
<evidence type="ECO:0000256" key="1">
    <source>
        <dbReference type="ARBA" id="ARBA00004341"/>
    </source>
</evidence>